<feature type="region of interest" description="Disordered" evidence="1">
    <location>
        <begin position="194"/>
        <end position="233"/>
    </location>
</feature>
<feature type="compositionally biased region" description="Low complexity" evidence="1">
    <location>
        <begin position="37"/>
        <end position="53"/>
    </location>
</feature>
<proteinExistence type="predicted"/>
<feature type="chain" id="PRO_5045090046" description="DUF4352 domain-containing protein" evidence="2">
    <location>
        <begin position="26"/>
        <end position="233"/>
    </location>
</feature>
<feature type="compositionally biased region" description="Basic and acidic residues" evidence="1">
    <location>
        <begin position="214"/>
        <end position="233"/>
    </location>
</feature>
<reference evidence="3 4" key="1">
    <citation type="submission" date="2021-08" db="EMBL/GenBank/DDBJ databases">
        <title>Nocardioides bacterium WL0053 sp. nov., isolated from the sediment.</title>
        <authorList>
            <person name="Wang L."/>
            <person name="Zhang D."/>
            <person name="Zhang A."/>
        </authorList>
    </citation>
    <scope>NUCLEOTIDE SEQUENCE [LARGE SCALE GENOMIC DNA]</scope>
    <source>
        <strain evidence="3 4">WL0053</strain>
    </source>
</reference>
<organism evidence="3 4">
    <name type="scientific">Nocardioides jiangsuensis</name>
    <dbReference type="NCBI Taxonomy" id="2866161"/>
    <lineage>
        <taxon>Bacteria</taxon>
        <taxon>Bacillati</taxon>
        <taxon>Actinomycetota</taxon>
        <taxon>Actinomycetes</taxon>
        <taxon>Propionibacteriales</taxon>
        <taxon>Nocardioidaceae</taxon>
        <taxon>Nocardioides</taxon>
    </lineage>
</organism>
<dbReference type="EMBL" id="JAIEZQ010000003">
    <property type="protein sequence ID" value="MBY9076819.1"/>
    <property type="molecule type" value="Genomic_DNA"/>
</dbReference>
<evidence type="ECO:0000313" key="3">
    <source>
        <dbReference type="EMBL" id="MBY9076819.1"/>
    </source>
</evidence>
<keyword evidence="2" id="KW-0732">Signal</keyword>
<gene>
    <name evidence="3" type="ORF">K1X13_18460</name>
</gene>
<dbReference type="Proteomes" id="UP000754710">
    <property type="component" value="Unassembled WGS sequence"/>
</dbReference>
<evidence type="ECO:0000313" key="4">
    <source>
        <dbReference type="Proteomes" id="UP000754710"/>
    </source>
</evidence>
<dbReference type="RefSeq" id="WP_221026602.1">
    <property type="nucleotide sequence ID" value="NZ_JAIEZQ010000003.1"/>
</dbReference>
<accession>A0ABS7RP32</accession>
<name>A0ABS7RP32_9ACTN</name>
<feature type="signal peptide" evidence="2">
    <location>
        <begin position="1"/>
        <end position="25"/>
    </location>
</feature>
<keyword evidence="4" id="KW-1185">Reference proteome</keyword>
<feature type="region of interest" description="Disordered" evidence="1">
    <location>
        <begin position="29"/>
        <end position="53"/>
    </location>
</feature>
<comment type="caution">
    <text evidence="3">The sequence shown here is derived from an EMBL/GenBank/DDBJ whole genome shotgun (WGS) entry which is preliminary data.</text>
</comment>
<evidence type="ECO:0000256" key="2">
    <source>
        <dbReference type="SAM" id="SignalP"/>
    </source>
</evidence>
<sequence>MRPTKNTTLPIRSLTLAAASALVLAGCGSGGDEASQTPSSTVSVSPSPSSTVSVPAGAELTEIGADLAFGDTATVIYEPNQKKGTVLDLTVESARRGSTKDFSGFILDEAARASTPYYVDVKVRNTGEGELGGTPVPLWGVDDRNTLLPPAAFTTTFPTCASKPLPDEFKPGSSFSTCLVFLAPDRGTMTAVSFRPNQDFDPIEWTGDIATPKPEPKKDTKKPDVQKQGEKQR</sequence>
<protein>
    <recommendedName>
        <fullName evidence="5">DUF4352 domain-containing protein</fullName>
    </recommendedName>
</protein>
<evidence type="ECO:0000256" key="1">
    <source>
        <dbReference type="SAM" id="MobiDB-lite"/>
    </source>
</evidence>
<evidence type="ECO:0008006" key="5">
    <source>
        <dbReference type="Google" id="ProtNLM"/>
    </source>
</evidence>